<evidence type="ECO:0000259" key="3">
    <source>
        <dbReference type="PROSITE" id="PS51879"/>
    </source>
</evidence>
<dbReference type="EMBL" id="QGNW01000021">
    <property type="protein sequence ID" value="RVX14331.1"/>
    <property type="molecule type" value="Genomic_DNA"/>
</dbReference>
<proteinExistence type="predicted"/>
<dbReference type="InterPro" id="IPR044964">
    <property type="entry name" value="RCD1/SRO1-5"/>
</dbReference>
<dbReference type="PANTHER" id="PTHR32263">
    <property type="entry name" value="INACTIVE POLY [ADP-RIBOSE] POLYMERASE SRO4-RELATED"/>
    <property type="match status" value="1"/>
</dbReference>
<dbReference type="AlphaFoldDB" id="A0A438JZE4"/>
<comment type="caution">
    <text evidence="4">The sequence shown here is derived from an EMBL/GenBank/DDBJ whole genome shotgun (WGS) entry which is preliminary data.</text>
</comment>
<accession>A0A438JZE4</accession>
<reference evidence="4 5" key="1">
    <citation type="journal article" date="2018" name="PLoS Genet.">
        <title>Population sequencing reveals clonal diversity and ancestral inbreeding in the grapevine cultivar Chardonnay.</title>
        <authorList>
            <person name="Roach M.J."/>
            <person name="Johnson D.L."/>
            <person name="Bohlmann J."/>
            <person name="van Vuuren H.J."/>
            <person name="Jones S.J."/>
            <person name="Pretorius I.S."/>
            <person name="Schmidt S.A."/>
            <person name="Borneman A.R."/>
        </authorList>
    </citation>
    <scope>NUCLEOTIDE SEQUENCE [LARGE SCALE GENOMIC DNA]</scope>
    <source>
        <strain evidence="5">cv. Chardonnay</strain>
        <tissue evidence="4">Leaf</tissue>
    </source>
</reference>
<dbReference type="Pfam" id="PF12174">
    <property type="entry name" value="RST"/>
    <property type="match status" value="1"/>
</dbReference>
<evidence type="ECO:0000256" key="2">
    <source>
        <dbReference type="ARBA" id="ARBA00023242"/>
    </source>
</evidence>
<dbReference type="PROSITE" id="PS51879">
    <property type="entry name" value="RST"/>
    <property type="match status" value="1"/>
</dbReference>
<dbReference type="GO" id="GO:0005634">
    <property type="term" value="C:nucleus"/>
    <property type="evidence" value="ECO:0007669"/>
    <property type="project" value="UniProtKB-SubCell"/>
</dbReference>
<keyword evidence="2" id="KW-0539">Nucleus</keyword>
<feature type="domain" description="RST" evidence="3">
    <location>
        <begin position="185"/>
        <end position="229"/>
    </location>
</feature>
<evidence type="ECO:0000313" key="4">
    <source>
        <dbReference type="EMBL" id="RVX14331.1"/>
    </source>
</evidence>
<name>A0A438JZE4_VITVI</name>
<protein>
    <submittedName>
        <fullName evidence="4">Inactive poly [ADP-ribose] polymerase RCD1</fullName>
    </submittedName>
</protein>
<evidence type="ECO:0000256" key="1">
    <source>
        <dbReference type="ARBA" id="ARBA00004123"/>
    </source>
</evidence>
<organism evidence="4 5">
    <name type="scientific">Vitis vinifera</name>
    <name type="common">Grape</name>
    <dbReference type="NCBI Taxonomy" id="29760"/>
    <lineage>
        <taxon>Eukaryota</taxon>
        <taxon>Viridiplantae</taxon>
        <taxon>Streptophyta</taxon>
        <taxon>Embryophyta</taxon>
        <taxon>Tracheophyta</taxon>
        <taxon>Spermatophyta</taxon>
        <taxon>Magnoliopsida</taxon>
        <taxon>eudicotyledons</taxon>
        <taxon>Gunneridae</taxon>
        <taxon>Pentapetalae</taxon>
        <taxon>rosids</taxon>
        <taxon>Vitales</taxon>
        <taxon>Vitaceae</taxon>
        <taxon>Viteae</taxon>
        <taxon>Vitis</taxon>
    </lineage>
</organism>
<evidence type="ECO:0000313" key="5">
    <source>
        <dbReference type="Proteomes" id="UP000288805"/>
    </source>
</evidence>
<sequence length="229" mass="25127">MKVTENHGVVSITRLIIVLYSSILKDIHMEHSLYSVISCSTLEDTHIMKVSNEGYHIKRSLEGSVVNQGSGLNEVLRFETWIFGFPNGKKGIEAAVPEEEKEVRGAVHLLLGFPLFLLMSKKSEEGGGGGKNRGLSCSHIAAVWVNWAADMVVHDIDLHGPHCPQTPGLEGSLGKAATFGSSTVKVPKSPWMPFPMLFAAISKKVPLKDMQLVNAQYEQFRVDEKDKSG</sequence>
<comment type="subcellular location">
    <subcellularLocation>
        <location evidence="1">Nucleus</location>
    </subcellularLocation>
</comment>
<gene>
    <name evidence="4" type="primary">RCD1_2</name>
    <name evidence="4" type="ORF">CK203_017362</name>
</gene>
<dbReference type="Proteomes" id="UP000288805">
    <property type="component" value="Unassembled WGS sequence"/>
</dbReference>
<dbReference type="InterPro" id="IPR022003">
    <property type="entry name" value="RST"/>
</dbReference>
<dbReference type="PANTHER" id="PTHR32263:SF5">
    <property type="entry name" value="INACTIVE POLY [ADP-RIBOSE] POLYMERASE SRO1-RELATED"/>
    <property type="match status" value="1"/>
</dbReference>